<evidence type="ECO:0000256" key="4">
    <source>
        <dbReference type="ARBA" id="ARBA00022821"/>
    </source>
</evidence>
<evidence type="ECO:0000259" key="11">
    <source>
        <dbReference type="Pfam" id="PF25019"/>
    </source>
</evidence>
<reference evidence="12" key="2">
    <citation type="journal article" date="2023" name="Plants (Basel)">
        <title>Annotation of the Turnera subulata (Passifloraceae) Draft Genome Reveals the S-Locus Evolved after the Divergence of Turneroideae from Passifloroideae in a Stepwise Manner.</title>
        <authorList>
            <person name="Henning P.M."/>
            <person name="Roalson E.H."/>
            <person name="Mir W."/>
            <person name="McCubbin A.G."/>
            <person name="Shore J.S."/>
        </authorList>
    </citation>
    <scope>NUCLEOTIDE SEQUENCE</scope>
    <source>
        <strain evidence="12">F60SS</strain>
    </source>
</reference>
<dbReference type="Pfam" id="PF00931">
    <property type="entry name" value="NB-ARC"/>
    <property type="match status" value="1"/>
</dbReference>
<feature type="domain" description="NB-ARC" evidence="8">
    <location>
        <begin position="192"/>
        <end position="354"/>
    </location>
</feature>
<comment type="caution">
    <text evidence="12">The sequence shown here is derived from an EMBL/GenBank/DDBJ whole genome shotgun (WGS) entry which is preliminary data.</text>
</comment>
<dbReference type="Pfam" id="PF25019">
    <property type="entry name" value="LRR_R13L1-DRL21"/>
    <property type="match status" value="1"/>
</dbReference>
<dbReference type="SUPFAM" id="SSF52058">
    <property type="entry name" value="L domain-like"/>
    <property type="match status" value="1"/>
</dbReference>
<dbReference type="InterPro" id="IPR056789">
    <property type="entry name" value="LRR_R13L1-DRL21"/>
</dbReference>
<evidence type="ECO:0000259" key="9">
    <source>
        <dbReference type="Pfam" id="PF18052"/>
    </source>
</evidence>
<keyword evidence="4" id="KW-0611">Plant defense</keyword>
<evidence type="ECO:0000313" key="13">
    <source>
        <dbReference type="Proteomes" id="UP001141552"/>
    </source>
</evidence>
<keyword evidence="13" id="KW-1185">Reference proteome</keyword>
<evidence type="ECO:0000256" key="7">
    <source>
        <dbReference type="SAM" id="SignalP"/>
    </source>
</evidence>
<reference evidence="12" key="1">
    <citation type="submission" date="2022-02" db="EMBL/GenBank/DDBJ databases">
        <authorList>
            <person name="Henning P.M."/>
            <person name="McCubbin A.G."/>
            <person name="Shore J.S."/>
        </authorList>
    </citation>
    <scope>NUCLEOTIDE SEQUENCE</scope>
    <source>
        <strain evidence="12">F60SS</strain>
        <tissue evidence="12">Leaves</tissue>
    </source>
</reference>
<keyword evidence="7" id="KW-0732">Signal</keyword>
<gene>
    <name evidence="12" type="ORF">Tsubulata_228779</name>
</gene>
<keyword evidence="5" id="KW-0067">ATP-binding</keyword>
<evidence type="ECO:0008006" key="14">
    <source>
        <dbReference type="Google" id="ProtNLM"/>
    </source>
</evidence>
<dbReference type="GO" id="GO:0043531">
    <property type="term" value="F:ADP binding"/>
    <property type="evidence" value="ECO:0007669"/>
    <property type="project" value="InterPro"/>
</dbReference>
<name>A0A9Q0IXC8_9ROSI</name>
<accession>A0A9Q0IXC8</accession>
<dbReference type="SUPFAM" id="SSF52540">
    <property type="entry name" value="P-loop containing nucleoside triphosphate hydrolases"/>
    <property type="match status" value="1"/>
</dbReference>
<dbReference type="Gene3D" id="1.20.5.4130">
    <property type="match status" value="1"/>
</dbReference>
<feature type="compositionally biased region" description="Low complexity" evidence="6">
    <location>
        <begin position="155"/>
        <end position="169"/>
    </location>
</feature>
<dbReference type="InterPro" id="IPR042197">
    <property type="entry name" value="Apaf_helical"/>
</dbReference>
<feature type="domain" description="Disease resistance protein winged helix" evidence="10">
    <location>
        <begin position="438"/>
        <end position="508"/>
    </location>
</feature>
<dbReference type="PANTHER" id="PTHR36766:SF40">
    <property type="entry name" value="DISEASE RESISTANCE PROTEIN RGA3"/>
    <property type="match status" value="1"/>
</dbReference>
<keyword evidence="1" id="KW-0433">Leucine-rich repeat</keyword>
<dbReference type="EMBL" id="JAKUCV010007637">
    <property type="protein sequence ID" value="KAJ4822556.1"/>
    <property type="molecule type" value="Genomic_DNA"/>
</dbReference>
<evidence type="ECO:0000313" key="12">
    <source>
        <dbReference type="EMBL" id="KAJ4822556.1"/>
    </source>
</evidence>
<dbReference type="InterPro" id="IPR032675">
    <property type="entry name" value="LRR_dom_sf"/>
</dbReference>
<dbReference type="Gene3D" id="3.40.50.300">
    <property type="entry name" value="P-loop containing nucleotide triphosphate hydrolases"/>
    <property type="match status" value="1"/>
</dbReference>
<dbReference type="Pfam" id="PF23559">
    <property type="entry name" value="WHD_DRP"/>
    <property type="match status" value="1"/>
</dbReference>
<dbReference type="InterPro" id="IPR041118">
    <property type="entry name" value="Rx_N"/>
</dbReference>
<dbReference type="FunFam" id="3.40.50.300:FF:001091">
    <property type="entry name" value="Probable disease resistance protein At1g61300"/>
    <property type="match status" value="1"/>
</dbReference>
<evidence type="ECO:0000259" key="10">
    <source>
        <dbReference type="Pfam" id="PF23559"/>
    </source>
</evidence>
<feature type="chain" id="PRO_5040444294" description="Disease resistance RPP13-like protein 1" evidence="7">
    <location>
        <begin position="25"/>
        <end position="1126"/>
    </location>
</feature>
<dbReference type="Proteomes" id="UP001141552">
    <property type="component" value="Unassembled WGS sequence"/>
</dbReference>
<organism evidence="12 13">
    <name type="scientific">Turnera subulata</name>
    <dbReference type="NCBI Taxonomy" id="218843"/>
    <lineage>
        <taxon>Eukaryota</taxon>
        <taxon>Viridiplantae</taxon>
        <taxon>Streptophyta</taxon>
        <taxon>Embryophyta</taxon>
        <taxon>Tracheophyta</taxon>
        <taxon>Spermatophyta</taxon>
        <taxon>Magnoliopsida</taxon>
        <taxon>eudicotyledons</taxon>
        <taxon>Gunneridae</taxon>
        <taxon>Pentapetalae</taxon>
        <taxon>rosids</taxon>
        <taxon>fabids</taxon>
        <taxon>Malpighiales</taxon>
        <taxon>Passifloraceae</taxon>
        <taxon>Turnera</taxon>
    </lineage>
</organism>
<feature type="region of interest" description="Disordered" evidence="6">
    <location>
        <begin position="150"/>
        <end position="169"/>
    </location>
</feature>
<dbReference type="Gene3D" id="1.10.8.430">
    <property type="entry name" value="Helical domain of apoptotic protease-activating factors"/>
    <property type="match status" value="1"/>
</dbReference>
<dbReference type="GO" id="GO:0006952">
    <property type="term" value="P:defense response"/>
    <property type="evidence" value="ECO:0007669"/>
    <property type="project" value="UniProtKB-KW"/>
</dbReference>
<feature type="signal peptide" evidence="7">
    <location>
        <begin position="1"/>
        <end position="24"/>
    </location>
</feature>
<evidence type="ECO:0000256" key="5">
    <source>
        <dbReference type="ARBA" id="ARBA00022840"/>
    </source>
</evidence>
<dbReference type="InterPro" id="IPR002182">
    <property type="entry name" value="NB-ARC"/>
</dbReference>
<dbReference type="GO" id="GO:0005524">
    <property type="term" value="F:ATP binding"/>
    <property type="evidence" value="ECO:0007669"/>
    <property type="project" value="UniProtKB-KW"/>
</dbReference>
<dbReference type="Pfam" id="PF18052">
    <property type="entry name" value="Rx_N"/>
    <property type="match status" value="1"/>
</dbReference>
<protein>
    <recommendedName>
        <fullName evidence="14">Disease resistance RPP13-like protein 1</fullName>
    </recommendedName>
</protein>
<evidence type="ECO:0000256" key="1">
    <source>
        <dbReference type="ARBA" id="ARBA00022614"/>
    </source>
</evidence>
<dbReference type="PANTHER" id="PTHR36766">
    <property type="entry name" value="PLANT BROAD-SPECTRUM MILDEW RESISTANCE PROTEIN RPW8"/>
    <property type="match status" value="1"/>
</dbReference>
<evidence type="ECO:0000259" key="8">
    <source>
        <dbReference type="Pfam" id="PF00931"/>
    </source>
</evidence>
<dbReference type="InterPro" id="IPR027417">
    <property type="entry name" value="P-loop_NTPase"/>
</dbReference>
<dbReference type="OrthoDB" id="1896560at2759"/>
<feature type="domain" description="Disease resistance N-terminal" evidence="9">
    <location>
        <begin position="10"/>
        <end position="97"/>
    </location>
</feature>
<dbReference type="SUPFAM" id="SSF52047">
    <property type="entry name" value="RNI-like"/>
    <property type="match status" value="1"/>
</dbReference>
<evidence type="ECO:0000256" key="2">
    <source>
        <dbReference type="ARBA" id="ARBA00022737"/>
    </source>
</evidence>
<feature type="domain" description="R13L1/DRL21-like LRR repeat region" evidence="11">
    <location>
        <begin position="756"/>
        <end position="884"/>
    </location>
</feature>
<dbReference type="GO" id="GO:0051707">
    <property type="term" value="P:response to other organism"/>
    <property type="evidence" value="ECO:0007669"/>
    <property type="project" value="UniProtKB-ARBA"/>
</dbReference>
<dbReference type="Gene3D" id="1.10.10.10">
    <property type="entry name" value="Winged helix-like DNA-binding domain superfamily/Winged helix DNA-binding domain"/>
    <property type="match status" value="1"/>
</dbReference>
<sequence>MAGAMVASAALSALFNVLLERLASREVVDFLRGGQLSRTQLQNFETTLNTVCGVLDDAEEKQITSPFVKKWLDDLKDVAYEAEDFLDEIAYKLEFKQVPQSCSDQVRNLLVSSINPCRNGVGNTMRAKFEEILGRLEFLLRQKDALGLGPRAGVQTSSSSSTSSQRRSTSCLVDDSGIYGRIDDKEAIIRSVLSEDANSKHLGVVPIVGMGGIGKTTLAQLVYNDSRVKHQFDKFRVWVCVSEKFDELELTKNILKEIGLCDCDSLPLNQLQLKLEEKVRGEKVLFVLDDVWNDNYADWDRLLIPLNSVARGSKVLVTTRIQSVASVMSTVPSHHLKELNADDCWSLFAKHAFDDCSPSSYPDLVEIGRRISRRCKGLPLAAKTMGGLLRCKREDKEWKKILESNIWDLQSDNIIPALRLSYHYLPPHLKQCFAYCAMFPKDFKFRKEDLVLWWMAEGFIIQGNQHNGMEEIGAEYLEDLASRSFFQKFGGSKSPDCFVMHDLIHDLARSISGEFCFNGKDVNLGGLTGRTRHLYLTRNGGSTLADAKVEVLHSLICREGYALRHPGNNISSLRLRVLDLADSYYGSRPHLLASSKRLRLVRLRHYYYLERLPRNVPTLCKLQTLVVEYCPKFTTLPDSIGNLKQLRHLSLNGTSLGKLPDSIGKLEDLRHLGLAGTRIERLPESICGLYYLQTLILSWCRQLVELPDKMMDLINLCRLDIEETPRLKYMPVHMGKLVKLQTLARFVVGKGRGSKIRELGELRNLQGKLVLLNLHNVDDEQDALGANLNEKKGLVDLEFHWKEFCWGRNVVDNSDLDRSVLQHLQPHVSVRDITIRGYRGASFSHWVGDSSYSNIVRLVLRDCRNCTSLPPLGQLPSLEELWIEWFRSVVSVGLEFFYGSRSNSIQPFRSLKKLSFSYLAQWKEWICADDDNDGNRITFFPLLMTLSIRECPKLRNWKIKHISLPSLRSLSLIHCSELESVGFIEEGGDGSLPSSLQELTIEDIAGLVRLGLRKLPSLSTLWLRDNEDMESFPDNILLPSNLSEIRIFSLWNIKSLDSMGLPHLTCLQTLEIRNCPKLERIPEEGLPSSLSRLEILYCPLLEKRCEREKGEDWPNISHIPIIYIKG</sequence>
<dbReference type="InterPro" id="IPR058922">
    <property type="entry name" value="WHD_DRP"/>
</dbReference>
<keyword evidence="3" id="KW-0547">Nucleotide-binding</keyword>
<dbReference type="PRINTS" id="PR00364">
    <property type="entry name" value="DISEASERSIST"/>
</dbReference>
<evidence type="ECO:0000256" key="3">
    <source>
        <dbReference type="ARBA" id="ARBA00022741"/>
    </source>
</evidence>
<dbReference type="Gene3D" id="3.80.10.10">
    <property type="entry name" value="Ribonuclease Inhibitor"/>
    <property type="match status" value="2"/>
</dbReference>
<proteinExistence type="predicted"/>
<dbReference type="AlphaFoldDB" id="A0A9Q0IXC8"/>
<evidence type="ECO:0000256" key="6">
    <source>
        <dbReference type="SAM" id="MobiDB-lite"/>
    </source>
</evidence>
<dbReference type="FunFam" id="1.10.10.10:FF:000322">
    <property type="entry name" value="Probable disease resistance protein At1g63360"/>
    <property type="match status" value="1"/>
</dbReference>
<keyword evidence="2" id="KW-0677">Repeat</keyword>
<dbReference type="InterPro" id="IPR036388">
    <property type="entry name" value="WH-like_DNA-bd_sf"/>
</dbReference>